<dbReference type="GO" id="GO:0006412">
    <property type="term" value="P:translation"/>
    <property type="evidence" value="ECO:0007669"/>
    <property type="project" value="InterPro"/>
</dbReference>
<protein>
    <recommendedName>
        <fullName evidence="4">Large ribosomal subunit protein bL34m</fullName>
    </recommendedName>
    <alternativeName>
        <fullName evidence="5">39S ribosomal protein L34, mitochondrial</fullName>
    </alternativeName>
</protein>
<dbReference type="Pfam" id="PF00468">
    <property type="entry name" value="Ribosomal_L34"/>
    <property type="match status" value="1"/>
</dbReference>
<dbReference type="AlphaFoldDB" id="A0A673T1P8"/>
<dbReference type="OMA" id="VIFRRMH"/>
<accession>A0A673T1P8</accession>
<evidence type="ECO:0000256" key="4">
    <source>
        <dbReference type="ARBA" id="ARBA00035274"/>
    </source>
</evidence>
<reference evidence="6 7" key="1">
    <citation type="submission" date="2019-05" db="EMBL/GenBank/DDBJ databases">
        <title>A Chromosome-scale Meerkat (S. suricatta) Genome Assembly.</title>
        <authorList>
            <person name="Dudchenko O."/>
            <person name="Lieberman Aiden E."/>
            <person name="Tung J."/>
            <person name="Barreiro L.B."/>
            <person name="Clutton-Brock T.H."/>
        </authorList>
    </citation>
    <scope>NUCLEOTIDE SEQUENCE [LARGE SCALE GENOMIC DNA]</scope>
</reference>
<dbReference type="InterPro" id="IPR000271">
    <property type="entry name" value="Ribosomal_bL34"/>
</dbReference>
<dbReference type="GO" id="GO:0003735">
    <property type="term" value="F:structural constituent of ribosome"/>
    <property type="evidence" value="ECO:0007669"/>
    <property type="project" value="InterPro"/>
</dbReference>
<keyword evidence="7" id="KW-1185">Reference proteome</keyword>
<keyword evidence="3" id="KW-0687">Ribonucleoprotein</keyword>
<sequence length="85" mass="9688">RESQAGSMLSAWTCHLGRVRWLQSPAWLGAPRCHTAEPGKVCGNEYQLSNIKRKHKHGWIRRLNTAAGIQVIFRRMHKGCKSLSH</sequence>
<evidence type="ECO:0000256" key="1">
    <source>
        <dbReference type="ARBA" id="ARBA00010111"/>
    </source>
</evidence>
<dbReference type="Proteomes" id="UP000472268">
    <property type="component" value="Chromosome 3"/>
</dbReference>
<evidence type="ECO:0000256" key="3">
    <source>
        <dbReference type="ARBA" id="ARBA00023274"/>
    </source>
</evidence>
<dbReference type="GO" id="GO:0005762">
    <property type="term" value="C:mitochondrial large ribosomal subunit"/>
    <property type="evidence" value="ECO:0007669"/>
    <property type="project" value="TreeGrafter"/>
</dbReference>
<evidence type="ECO:0000313" key="7">
    <source>
        <dbReference type="Proteomes" id="UP000472268"/>
    </source>
</evidence>
<organism evidence="6 7">
    <name type="scientific">Suricata suricatta</name>
    <name type="common">Meerkat</name>
    <dbReference type="NCBI Taxonomy" id="37032"/>
    <lineage>
        <taxon>Eukaryota</taxon>
        <taxon>Metazoa</taxon>
        <taxon>Chordata</taxon>
        <taxon>Craniata</taxon>
        <taxon>Vertebrata</taxon>
        <taxon>Euteleostomi</taxon>
        <taxon>Mammalia</taxon>
        <taxon>Eutheria</taxon>
        <taxon>Laurasiatheria</taxon>
        <taxon>Carnivora</taxon>
        <taxon>Feliformia</taxon>
        <taxon>Herpestidae</taxon>
        <taxon>Suricata</taxon>
    </lineage>
</organism>
<dbReference type="Gene3D" id="1.10.287.3980">
    <property type="match status" value="1"/>
</dbReference>
<evidence type="ECO:0000256" key="2">
    <source>
        <dbReference type="ARBA" id="ARBA00022980"/>
    </source>
</evidence>
<keyword evidence="2" id="KW-0689">Ribosomal protein</keyword>
<name>A0A673T1P8_SURSU</name>
<comment type="similarity">
    <text evidence="1">Belongs to the bacterial ribosomal protein bL34 family.</text>
</comment>
<reference evidence="6" key="2">
    <citation type="submission" date="2025-08" db="UniProtKB">
        <authorList>
            <consortium name="Ensembl"/>
        </authorList>
    </citation>
    <scope>IDENTIFICATION</scope>
</reference>
<dbReference type="Ensembl" id="ENSSSUT00005003440.1">
    <property type="protein sequence ID" value="ENSSSUP00005002959.1"/>
    <property type="gene ID" value="ENSSSUG00005001990.1"/>
</dbReference>
<reference evidence="6" key="3">
    <citation type="submission" date="2025-09" db="UniProtKB">
        <authorList>
            <consortium name="Ensembl"/>
        </authorList>
    </citation>
    <scope>IDENTIFICATION</scope>
</reference>
<dbReference type="PANTHER" id="PTHR14503:SF4">
    <property type="entry name" value="LARGE RIBOSOMAL SUBUNIT PROTEIN BL34M"/>
    <property type="match status" value="1"/>
</dbReference>
<dbReference type="PANTHER" id="PTHR14503">
    <property type="entry name" value="MITOCHONDRIAL RIBOSOMAL PROTEIN 34 FAMILY MEMBER"/>
    <property type="match status" value="1"/>
</dbReference>
<dbReference type="FunFam" id="1.10.287.3980:FF:000001">
    <property type="entry name" value="Mitochondrial ribosomal protein L34"/>
    <property type="match status" value="1"/>
</dbReference>
<evidence type="ECO:0000313" key="6">
    <source>
        <dbReference type="Ensembl" id="ENSSSUP00005002959.1"/>
    </source>
</evidence>
<proteinExistence type="inferred from homology"/>
<evidence type="ECO:0000256" key="5">
    <source>
        <dbReference type="ARBA" id="ARBA00035434"/>
    </source>
</evidence>